<name>A0A822YK67_NELNU</name>
<sequence length="114" mass="13062">MFKYMGCCWGAGFGPRKTEAQALLEAVIFADQLNESDLCFESDCECLVKMLNDIDVSEDPDILFCCKDIQEVTTRNYRVQFRPGTQIRQRILRLNVVFLQVLSLIMLVPCVSLM</sequence>
<accession>A0A822YK67</accession>
<feature type="transmembrane region" description="Helical" evidence="1">
    <location>
        <begin position="91"/>
        <end position="108"/>
    </location>
</feature>
<evidence type="ECO:0000256" key="1">
    <source>
        <dbReference type="SAM" id="Phobius"/>
    </source>
</evidence>
<keyword evidence="1" id="KW-1133">Transmembrane helix</keyword>
<comment type="caution">
    <text evidence="3">The sequence shown here is derived from an EMBL/GenBank/DDBJ whole genome shotgun (WGS) entry which is preliminary data.</text>
</comment>
<dbReference type="EMBL" id="DUZY01000004">
    <property type="protein sequence ID" value="DAD34584.1"/>
    <property type="molecule type" value="Genomic_DNA"/>
</dbReference>
<dbReference type="AlphaFoldDB" id="A0A822YK67"/>
<organism evidence="3 4">
    <name type="scientific">Nelumbo nucifera</name>
    <name type="common">Sacred lotus</name>
    <dbReference type="NCBI Taxonomy" id="4432"/>
    <lineage>
        <taxon>Eukaryota</taxon>
        <taxon>Viridiplantae</taxon>
        <taxon>Streptophyta</taxon>
        <taxon>Embryophyta</taxon>
        <taxon>Tracheophyta</taxon>
        <taxon>Spermatophyta</taxon>
        <taxon>Magnoliopsida</taxon>
        <taxon>Proteales</taxon>
        <taxon>Nelumbonaceae</taxon>
        <taxon>Nelumbo</taxon>
    </lineage>
</organism>
<keyword evidence="4" id="KW-1185">Reference proteome</keyword>
<evidence type="ECO:0000313" key="3">
    <source>
        <dbReference type="EMBL" id="DAD34584.1"/>
    </source>
</evidence>
<proteinExistence type="predicted"/>
<dbReference type="GO" id="GO:0003676">
    <property type="term" value="F:nucleic acid binding"/>
    <property type="evidence" value="ECO:0007669"/>
    <property type="project" value="InterPro"/>
</dbReference>
<keyword evidence="1" id="KW-0472">Membrane</keyword>
<gene>
    <name evidence="3" type="ORF">HUJ06_005224</name>
</gene>
<evidence type="ECO:0000313" key="4">
    <source>
        <dbReference type="Proteomes" id="UP000607653"/>
    </source>
</evidence>
<dbReference type="GO" id="GO:0004523">
    <property type="term" value="F:RNA-DNA hybrid ribonuclease activity"/>
    <property type="evidence" value="ECO:0007669"/>
    <property type="project" value="InterPro"/>
</dbReference>
<dbReference type="InterPro" id="IPR002156">
    <property type="entry name" value="RNaseH_domain"/>
</dbReference>
<keyword evidence="1" id="KW-0812">Transmembrane</keyword>
<evidence type="ECO:0000259" key="2">
    <source>
        <dbReference type="Pfam" id="PF13456"/>
    </source>
</evidence>
<protein>
    <recommendedName>
        <fullName evidence="2">RNase H type-1 domain-containing protein</fullName>
    </recommendedName>
</protein>
<dbReference type="Proteomes" id="UP000607653">
    <property type="component" value="Unassembled WGS sequence"/>
</dbReference>
<dbReference type="Pfam" id="PF13456">
    <property type="entry name" value="RVT_3"/>
    <property type="match status" value="1"/>
</dbReference>
<feature type="domain" description="RNase H type-1" evidence="2">
    <location>
        <begin position="14"/>
        <end position="81"/>
    </location>
</feature>
<reference evidence="3 4" key="1">
    <citation type="journal article" date="2020" name="Mol. Biol. Evol.">
        <title>Distinct Expression and Methylation Patterns for Genes with Different Fates following a Single Whole-Genome Duplication in Flowering Plants.</title>
        <authorList>
            <person name="Shi T."/>
            <person name="Rahmani R.S."/>
            <person name="Gugger P.F."/>
            <person name="Wang M."/>
            <person name="Li H."/>
            <person name="Zhang Y."/>
            <person name="Li Z."/>
            <person name="Wang Q."/>
            <person name="Van de Peer Y."/>
            <person name="Marchal K."/>
            <person name="Chen J."/>
        </authorList>
    </citation>
    <scope>NUCLEOTIDE SEQUENCE [LARGE SCALE GENOMIC DNA]</scope>
    <source>
        <tissue evidence="3">Leaf</tissue>
    </source>
</reference>